<reference evidence="2" key="1">
    <citation type="journal article" date="2021" name="Proc. Natl. Acad. Sci. U.S.A.">
        <title>A Catalog of Tens of Thousands of Viruses from Human Metagenomes Reveals Hidden Associations with Chronic Diseases.</title>
        <authorList>
            <person name="Tisza M.J."/>
            <person name="Buck C.B."/>
        </authorList>
    </citation>
    <scope>NUCLEOTIDE SEQUENCE</scope>
    <source>
        <strain evidence="2">CtQQg4</strain>
    </source>
</reference>
<dbReference type="PANTHER" id="PTHR30603:SF47">
    <property type="entry name" value="RNA POLYMERASE SIGMA FACTOR SIGD, CHLOROPLASTIC"/>
    <property type="match status" value="1"/>
</dbReference>
<proteinExistence type="predicted"/>
<dbReference type="NCBIfam" id="TIGR02937">
    <property type="entry name" value="sigma70-ECF"/>
    <property type="match status" value="1"/>
</dbReference>
<protein>
    <submittedName>
        <fullName evidence="2">DNA directed RNA polymerase subunit</fullName>
    </submittedName>
</protein>
<accession>A0A8S5T8R4</accession>
<dbReference type="EMBL" id="BK032769">
    <property type="protein sequence ID" value="DAF59367.1"/>
    <property type="molecule type" value="Genomic_DNA"/>
</dbReference>
<dbReference type="PANTHER" id="PTHR30603">
    <property type="entry name" value="RNA POLYMERASE SIGMA FACTOR RPO"/>
    <property type="match status" value="1"/>
</dbReference>
<dbReference type="InterPro" id="IPR014284">
    <property type="entry name" value="RNA_pol_sigma-70_dom"/>
</dbReference>
<evidence type="ECO:0000259" key="1">
    <source>
        <dbReference type="Pfam" id="PF04542"/>
    </source>
</evidence>
<name>A0A8S5T8R4_9CAUD</name>
<feature type="domain" description="RNA polymerase sigma-70 region 2" evidence="1">
    <location>
        <begin position="34"/>
        <end position="95"/>
    </location>
</feature>
<dbReference type="InterPro" id="IPR013325">
    <property type="entry name" value="RNA_pol_sigma_r2"/>
</dbReference>
<evidence type="ECO:0000313" key="2">
    <source>
        <dbReference type="EMBL" id="DAF59367.1"/>
    </source>
</evidence>
<dbReference type="InterPro" id="IPR007627">
    <property type="entry name" value="RNA_pol_sigma70_r2"/>
</dbReference>
<dbReference type="GO" id="GO:0003700">
    <property type="term" value="F:DNA-binding transcription factor activity"/>
    <property type="evidence" value="ECO:0007669"/>
    <property type="project" value="InterPro"/>
</dbReference>
<dbReference type="Pfam" id="PF04542">
    <property type="entry name" value="Sigma70_r2"/>
    <property type="match status" value="1"/>
</dbReference>
<dbReference type="InterPro" id="IPR050239">
    <property type="entry name" value="Sigma-70_RNA_pol_init_factors"/>
</dbReference>
<organism evidence="2">
    <name type="scientific">Myoviridae sp. ctQQg4</name>
    <dbReference type="NCBI Taxonomy" id="2827686"/>
    <lineage>
        <taxon>Viruses</taxon>
        <taxon>Duplodnaviria</taxon>
        <taxon>Heunggongvirae</taxon>
        <taxon>Uroviricota</taxon>
        <taxon>Caudoviricetes</taxon>
    </lineage>
</organism>
<dbReference type="Gene3D" id="1.20.120.1810">
    <property type="match status" value="1"/>
</dbReference>
<dbReference type="SUPFAM" id="SSF88946">
    <property type="entry name" value="Sigma2 domain of RNA polymerase sigma factors"/>
    <property type="match status" value="1"/>
</dbReference>
<dbReference type="GO" id="GO:0006352">
    <property type="term" value="P:DNA-templated transcription initiation"/>
    <property type="evidence" value="ECO:0007669"/>
    <property type="project" value="InterPro"/>
</dbReference>
<sequence>MTKYLTKIEEYNLYQDYINNNNTKAKDTIILNQLDHVKSIAYQFKDKGDFEDLVQEGMTYVTYAFNKWDPEKGATFTTFNRRAIKYHLMKYIDDNKAVKIPSVHKSAIKKINKAKEALDRIKEPKTTDNISTMTGLDIITINAVLRAITPTASLNKISDNHDEGVNQLAANKEYEPEYKLFNNPIIDNLDLSILTDKQREAFELYIKGAAVDDVYPAIGISYMTYMDYVRQSIRKLNKHYKKLKDINEAGSMWYQGKTYFEIAKKLKVSHDEARDYVNIYYKEK</sequence>